<dbReference type="InterPro" id="IPR032403">
    <property type="entry name" value="Exo84_C"/>
</dbReference>
<dbReference type="Gene3D" id="3.30.160.60">
    <property type="entry name" value="Classic Zinc Finger"/>
    <property type="match status" value="1"/>
</dbReference>
<dbReference type="GO" id="GO:0006887">
    <property type="term" value="P:exocytosis"/>
    <property type="evidence" value="ECO:0007669"/>
    <property type="project" value="UniProtKB-KW"/>
</dbReference>
<evidence type="ECO:0000259" key="10">
    <source>
        <dbReference type="PROSITE" id="PS50003"/>
    </source>
</evidence>
<accession>A0A4Y7NGD0</accession>
<dbReference type="InterPro" id="IPR016159">
    <property type="entry name" value="Cullin_repeat-like_dom_sf"/>
</dbReference>
<dbReference type="InterPro" id="IPR013087">
    <property type="entry name" value="Znf_C2H2_type"/>
</dbReference>
<comment type="subcellular location">
    <subcellularLocation>
        <location evidence="3">Cell projection</location>
        <location evidence="3">Growth cone</location>
    </subcellularLocation>
    <subcellularLocation>
        <location evidence="2">Cytoplasm</location>
        <location evidence="2">Perinuclear region</location>
    </subcellularLocation>
</comment>
<dbReference type="GO" id="GO:0006893">
    <property type="term" value="P:Golgi to plasma membrane transport"/>
    <property type="evidence" value="ECO:0007669"/>
    <property type="project" value="TreeGrafter"/>
</dbReference>
<evidence type="ECO:0000256" key="8">
    <source>
        <dbReference type="ARBA" id="ARBA00022927"/>
    </source>
</evidence>
<dbReference type="Gene3D" id="2.30.29.30">
    <property type="entry name" value="Pleckstrin-homology domain (PH domain)/Phosphotyrosine-binding domain (PTB)"/>
    <property type="match status" value="1"/>
</dbReference>
<proteinExistence type="evidence at transcript level"/>
<dbReference type="GO" id="GO:0008270">
    <property type="term" value="F:zinc ion binding"/>
    <property type="evidence" value="ECO:0007669"/>
    <property type="project" value="UniProtKB-KW"/>
</dbReference>
<evidence type="ECO:0000256" key="2">
    <source>
        <dbReference type="ARBA" id="ARBA00004556"/>
    </source>
</evidence>
<evidence type="ECO:0000256" key="1">
    <source>
        <dbReference type="ARBA" id="ARBA00002660"/>
    </source>
</evidence>
<dbReference type="EMBL" id="LR022632">
    <property type="protein sequence ID" value="SVE92251.1"/>
    <property type="molecule type" value="mRNA"/>
</dbReference>
<evidence type="ECO:0000256" key="4">
    <source>
        <dbReference type="ARBA" id="ARBA00007210"/>
    </source>
</evidence>
<evidence type="ECO:0000256" key="6">
    <source>
        <dbReference type="ARBA" id="ARBA00022448"/>
    </source>
</evidence>
<keyword evidence="9" id="KW-0863">Zinc-finger</keyword>
<dbReference type="GO" id="GO:0048471">
    <property type="term" value="C:perinuclear region of cytoplasm"/>
    <property type="evidence" value="ECO:0007669"/>
    <property type="project" value="UniProtKB-SubCell"/>
</dbReference>
<comment type="similarity">
    <text evidence="4">Belongs to the EXO84 family.</text>
</comment>
<reference evidence="12" key="1">
    <citation type="submission" date="2018-08" db="EMBL/GenBank/DDBJ databases">
        <authorList>
            <person name="Cornetti L."/>
        </authorList>
    </citation>
    <scope>NUCLEOTIDE SEQUENCE</scope>
    <source>
        <strain evidence="12">CH-H-2</strain>
    </source>
</reference>
<dbReference type="GO" id="GO:0015031">
    <property type="term" value="P:protein transport"/>
    <property type="evidence" value="ECO:0007669"/>
    <property type="project" value="UniProtKB-KW"/>
</dbReference>
<evidence type="ECO:0000313" key="12">
    <source>
        <dbReference type="EMBL" id="SVE92251.1"/>
    </source>
</evidence>
<keyword evidence="7" id="KW-0268">Exocytosis</keyword>
<dbReference type="InterPro" id="IPR001849">
    <property type="entry name" value="PH_domain"/>
</dbReference>
<name>A0A4Y7NGD0_9CRUS</name>
<dbReference type="PANTHER" id="PTHR21426">
    <property type="entry name" value="EXOCYST COMPLEX COMPONENT 8"/>
    <property type="match status" value="1"/>
</dbReference>
<dbReference type="GO" id="GO:0030426">
    <property type="term" value="C:growth cone"/>
    <property type="evidence" value="ECO:0007669"/>
    <property type="project" value="UniProtKB-SubCell"/>
</dbReference>
<dbReference type="Pfam" id="PF16528">
    <property type="entry name" value="Exo84_C"/>
    <property type="match status" value="1"/>
</dbReference>
<gene>
    <name evidence="12" type="primary">EOG090X021B</name>
</gene>
<sequence length="845" mass="96221">MVVCEICANLLKSHLHYQHNNQLDMIKCTICEKLFTKKSSLPHLQRELFTKGPILESVHSNVLHAQNPLLQRAHAYTHKNQDEPVPCPICGKMFRNKILVMSHKRIHKQLKAEPPLNNQINLQPKEDVASLQFVDNSMEFVNILVLAEDVKELTQQCVGGHDLQQHRQKIQALSEETNQYLKKNVYQNYMQFIETAKEISYLESEMYQLSHLLTEQRSLIVSLLENSVLGDKAPGLRGVEKPETSSKFKTEVAINLNVDNQEGRKRLTALLEKVEGCASVVESLTRTLIHEGDMVELDPSDNCAVGRVRGFLLNDSFMIASWLPNKRGNMRYQYQALYEIDGLAVINIRDLGPVKYAFKLMMFPDTRVLQCANASDKKEWLEAFDLAKQLKIKKDVNQPVTSENNDTSSYDDVFNPFAEDESMPYILNGSGSSAEMAESIPDWVVEVADDMDVYVAQRDFEEAVSLAEKTKAFWDGASSSITNLHRDLKLKIDSRVRQLSEVLMNELRVTPDKSLQGGPRAASRAVLLLSRLGQAPQACDLFLKHRSALLKHNLRQLKTEGATTLYIKRITSLFFPFVVDTGREITRVFPKNKVCASAFVVWSRNEVCKFSNNFKKHVFTSGSTLTTVAECVALVRSHSEQLIQIGLDLTFYLESELRTHVERCLRDAREKLMESIKLRAFEDKWRPVNLINKNGIARFADDMNEIGVASIHSWVYDECWVALTSNSINFSKAYLTFLDDALKLPSADSNLFVDEILHDIFQAQLKHVENSLRSGKYKGEVKFINKNASFLLHTVLSLAQHRVEEIRLHPSPWIAKLRSEFEWLASDKKKTITTIKSPDSDPSFI</sequence>
<keyword evidence="6" id="KW-0813">Transport</keyword>
<dbReference type="GO" id="GO:0000145">
    <property type="term" value="C:exocyst"/>
    <property type="evidence" value="ECO:0007669"/>
    <property type="project" value="InterPro"/>
</dbReference>
<dbReference type="Gene3D" id="1.20.58.1210">
    <property type="entry name" value="Exo84p, N-terminal helical domain"/>
    <property type="match status" value="1"/>
</dbReference>
<keyword evidence="9" id="KW-0862">Zinc</keyword>
<dbReference type="PROSITE" id="PS50003">
    <property type="entry name" value="PH_DOMAIN"/>
    <property type="match status" value="1"/>
</dbReference>
<dbReference type="InterPro" id="IPR042560">
    <property type="entry name" value="Exo84_C_2"/>
</dbReference>
<evidence type="ECO:0000256" key="7">
    <source>
        <dbReference type="ARBA" id="ARBA00022483"/>
    </source>
</evidence>
<dbReference type="SUPFAM" id="SSF74788">
    <property type="entry name" value="Cullin repeat-like"/>
    <property type="match status" value="1"/>
</dbReference>
<evidence type="ECO:0000256" key="3">
    <source>
        <dbReference type="ARBA" id="ARBA00004624"/>
    </source>
</evidence>
<dbReference type="InterPro" id="IPR042561">
    <property type="entry name" value="Exo84_C_1"/>
</dbReference>
<evidence type="ECO:0000256" key="9">
    <source>
        <dbReference type="PROSITE-ProRule" id="PRU00042"/>
    </source>
</evidence>
<dbReference type="Gene3D" id="1.20.58.1220">
    <property type="entry name" value="Exo84p, C-terminal helical domain"/>
    <property type="match status" value="1"/>
</dbReference>
<keyword evidence="9" id="KW-0479">Metal-binding</keyword>
<protein>
    <recommendedName>
        <fullName evidence="5">Exocyst complex component 8</fullName>
    </recommendedName>
</protein>
<feature type="domain" description="PH" evidence="10">
    <location>
        <begin position="287"/>
        <end position="389"/>
    </location>
</feature>
<dbReference type="PROSITE" id="PS00028">
    <property type="entry name" value="ZINC_FINGER_C2H2_1"/>
    <property type="match status" value="1"/>
</dbReference>
<dbReference type="PANTHER" id="PTHR21426:SF12">
    <property type="entry name" value="EXOCYST COMPLEX COMPONENT 8"/>
    <property type="match status" value="1"/>
</dbReference>
<keyword evidence="8" id="KW-0653">Protein transport</keyword>
<dbReference type="CDD" id="cd01226">
    <property type="entry name" value="PH_RalBD_exo84"/>
    <property type="match status" value="1"/>
</dbReference>
<feature type="domain" description="C2H2-type" evidence="11">
    <location>
        <begin position="85"/>
        <end position="112"/>
    </location>
</feature>
<dbReference type="AlphaFoldDB" id="A0A4Y7NGD0"/>
<dbReference type="InterPro" id="IPR011993">
    <property type="entry name" value="PH-like_dom_sf"/>
</dbReference>
<dbReference type="Pfam" id="PF08700">
    <property type="entry name" value="VPS51_Exo84_N"/>
    <property type="match status" value="1"/>
</dbReference>
<dbReference type="PROSITE" id="PS50157">
    <property type="entry name" value="ZINC_FINGER_C2H2_2"/>
    <property type="match status" value="1"/>
</dbReference>
<dbReference type="InterPro" id="IPR033961">
    <property type="entry name" value="Exo84"/>
</dbReference>
<comment type="function">
    <text evidence="1">Component of the exocyst complex involved in the docking of exocytic vesicles with fusion sites on the plasma membrane.</text>
</comment>
<organism evidence="12">
    <name type="scientific">Megafenestra aurita</name>
    <dbReference type="NCBI Taxonomy" id="2291010"/>
    <lineage>
        <taxon>Eukaryota</taxon>
        <taxon>Metazoa</taxon>
        <taxon>Ecdysozoa</taxon>
        <taxon>Arthropoda</taxon>
        <taxon>Crustacea</taxon>
        <taxon>Branchiopoda</taxon>
        <taxon>Diplostraca</taxon>
        <taxon>Cladocera</taxon>
        <taxon>Anomopoda</taxon>
        <taxon>Daphniidae</taxon>
        <taxon>Megafenestra</taxon>
    </lineage>
</organism>
<evidence type="ECO:0000256" key="5">
    <source>
        <dbReference type="ARBA" id="ARBA00017509"/>
    </source>
</evidence>
<dbReference type="SUPFAM" id="SSF50729">
    <property type="entry name" value="PH domain-like"/>
    <property type="match status" value="1"/>
</dbReference>
<evidence type="ECO:0000259" key="11">
    <source>
        <dbReference type="PROSITE" id="PS50157"/>
    </source>
</evidence>